<evidence type="ECO:0000259" key="3">
    <source>
        <dbReference type="Pfam" id="PF20882"/>
    </source>
</evidence>
<dbReference type="Pfam" id="PF20882">
    <property type="entry name" value="Sos7"/>
    <property type="match status" value="1"/>
</dbReference>
<dbReference type="InterPro" id="IPR037475">
    <property type="entry name" value="Sos7"/>
</dbReference>
<evidence type="ECO:0000256" key="2">
    <source>
        <dbReference type="SAM" id="MobiDB-lite"/>
    </source>
</evidence>
<dbReference type="InterPro" id="IPR048781">
    <property type="entry name" value="Sos7_CC"/>
</dbReference>
<evidence type="ECO:0000256" key="1">
    <source>
        <dbReference type="SAM" id="Coils"/>
    </source>
</evidence>
<gene>
    <name evidence="4" type="ORF">SLS59_000134</name>
</gene>
<feature type="coiled-coil region" evidence="1">
    <location>
        <begin position="125"/>
        <end position="172"/>
    </location>
</feature>
<feature type="region of interest" description="Disordered" evidence="2">
    <location>
        <begin position="262"/>
        <end position="287"/>
    </location>
</feature>
<dbReference type="PANTHER" id="PTHR37329:SF1">
    <property type="entry name" value="KINETOCHORE PROTEIN SOS7"/>
    <property type="match status" value="1"/>
</dbReference>
<evidence type="ECO:0000313" key="4">
    <source>
        <dbReference type="EMBL" id="KAL1611415.1"/>
    </source>
</evidence>
<feature type="region of interest" description="Disordered" evidence="2">
    <location>
        <begin position="32"/>
        <end position="67"/>
    </location>
</feature>
<feature type="region of interest" description="Disordered" evidence="2">
    <location>
        <begin position="1"/>
        <end position="20"/>
    </location>
</feature>
<sequence>MAATRKSSSAAPTPASALEQLQKEHQLKIIAITEPLKPKEIPQSSNKRNSAASVDSDQHGDTHPAALEEDLKHYKVSASCGYNKQITDTLQELFSKLRFSYVEQVTKEKFLRNLTDDPPPLVEAKENVEKEAEVLKLKASLKERKLEVAEILQQLEVKGKELAERYDGVQLRRQQLETLPGEVQGLETSIAQLKKDQTPTSSNPELGLPLPETLRLLNEREAELAVLNAQIAQLQSSLPNRAKELEKLERELKPLETQKLGTVAAAKEARRRKEEGGGIGDELEEKGRWLTASEKALRDMLEVEG</sequence>
<organism evidence="4 5">
    <name type="scientific">Nothophoma quercina</name>
    <dbReference type="NCBI Taxonomy" id="749835"/>
    <lineage>
        <taxon>Eukaryota</taxon>
        <taxon>Fungi</taxon>
        <taxon>Dikarya</taxon>
        <taxon>Ascomycota</taxon>
        <taxon>Pezizomycotina</taxon>
        <taxon>Dothideomycetes</taxon>
        <taxon>Pleosporomycetidae</taxon>
        <taxon>Pleosporales</taxon>
        <taxon>Pleosporineae</taxon>
        <taxon>Didymellaceae</taxon>
        <taxon>Nothophoma</taxon>
    </lineage>
</organism>
<reference evidence="4 5" key="1">
    <citation type="submission" date="2024-02" db="EMBL/GenBank/DDBJ databases">
        <title>De novo assembly and annotation of 12 fungi associated with fruit tree decline syndrome in Ontario, Canada.</title>
        <authorList>
            <person name="Sulman M."/>
            <person name="Ellouze W."/>
            <person name="Ilyukhin E."/>
        </authorList>
    </citation>
    <scope>NUCLEOTIDE SEQUENCE [LARGE SCALE GENOMIC DNA]</scope>
    <source>
        <strain evidence="4 5">M97-236</strain>
    </source>
</reference>
<feature type="compositionally biased region" description="Basic and acidic residues" evidence="2">
    <location>
        <begin position="267"/>
        <end position="276"/>
    </location>
</feature>
<comment type="caution">
    <text evidence="4">The sequence shown here is derived from an EMBL/GenBank/DDBJ whole genome shotgun (WGS) entry which is preliminary data.</text>
</comment>
<keyword evidence="1" id="KW-0175">Coiled coil</keyword>
<proteinExistence type="predicted"/>
<keyword evidence="5" id="KW-1185">Reference proteome</keyword>
<dbReference type="EMBL" id="JAKIXB020000001">
    <property type="protein sequence ID" value="KAL1611415.1"/>
    <property type="molecule type" value="Genomic_DNA"/>
</dbReference>
<dbReference type="PANTHER" id="PTHR37329">
    <property type="entry name" value="KINETOCHORE PROTEIN SOS7"/>
    <property type="match status" value="1"/>
</dbReference>
<evidence type="ECO:0000313" key="5">
    <source>
        <dbReference type="Proteomes" id="UP001521222"/>
    </source>
</evidence>
<feature type="domain" description="Kinetochore protein Sos7 coiled-coil" evidence="3">
    <location>
        <begin position="92"/>
        <end position="166"/>
    </location>
</feature>
<protein>
    <recommendedName>
        <fullName evidence="3">Kinetochore protein Sos7 coiled-coil domain-containing protein</fullName>
    </recommendedName>
</protein>
<dbReference type="Proteomes" id="UP001521222">
    <property type="component" value="Unassembled WGS sequence"/>
</dbReference>
<feature type="compositionally biased region" description="Low complexity" evidence="2">
    <location>
        <begin position="1"/>
        <end position="17"/>
    </location>
</feature>
<feature type="coiled-coil region" evidence="1">
    <location>
        <begin position="217"/>
        <end position="251"/>
    </location>
</feature>
<feature type="compositionally biased region" description="Polar residues" evidence="2">
    <location>
        <begin position="42"/>
        <end position="55"/>
    </location>
</feature>
<name>A0ABR3S425_9PLEO</name>
<accession>A0ABR3S425</accession>